<dbReference type="InterPro" id="IPR013424">
    <property type="entry name" value="Ice-binding_C"/>
</dbReference>
<evidence type="ECO:0000313" key="2">
    <source>
        <dbReference type="EMBL" id="QQL46366.1"/>
    </source>
</evidence>
<gene>
    <name evidence="2" type="ORF">G3M56_004555</name>
</gene>
<dbReference type="AlphaFoldDB" id="A0A6B3LD06"/>
<dbReference type="KEGG" id="soa:G3M56_004555"/>
<organism evidence="2 3">
    <name type="scientific">Sulfuriroseicoccus oceanibius</name>
    <dbReference type="NCBI Taxonomy" id="2707525"/>
    <lineage>
        <taxon>Bacteria</taxon>
        <taxon>Pseudomonadati</taxon>
        <taxon>Verrucomicrobiota</taxon>
        <taxon>Verrucomicrobiia</taxon>
        <taxon>Verrucomicrobiales</taxon>
        <taxon>Verrucomicrobiaceae</taxon>
        <taxon>Sulfuriroseicoccus</taxon>
    </lineage>
</organism>
<dbReference type="Proteomes" id="UP000475117">
    <property type="component" value="Chromosome"/>
</dbReference>
<protein>
    <submittedName>
        <fullName evidence="2">PEP-CTERM sorting domain-containing protein</fullName>
    </submittedName>
</protein>
<sequence>MTFSGLEANTEYTFKLLSARANAYGTGFDGTYSMTYGVDSLAGGGSHDMGGSGAGLNATEYTWTFTTGDTAENAVIDLSGSWNLNAVTIDSVAVAAVPEPSSTALLGVSGLALILRRRR</sequence>
<reference evidence="2 3" key="1">
    <citation type="submission" date="2020-12" db="EMBL/GenBank/DDBJ databases">
        <title>Sulforoseuscoccus oceanibium gen. nov., sp. nov., a representative of the phylum Verrucomicrobia with special cytoplasmic membrane, and proposal of Sulforoseuscoccusaceae fam. nov.</title>
        <authorList>
            <person name="Xi F."/>
        </authorList>
    </citation>
    <scope>NUCLEOTIDE SEQUENCE [LARGE SCALE GENOMIC DNA]</scope>
    <source>
        <strain evidence="2 3">T37</strain>
    </source>
</reference>
<evidence type="ECO:0000259" key="1">
    <source>
        <dbReference type="Pfam" id="PF07589"/>
    </source>
</evidence>
<evidence type="ECO:0000313" key="3">
    <source>
        <dbReference type="Proteomes" id="UP000475117"/>
    </source>
</evidence>
<accession>A0A6B3LD06</accession>
<proteinExistence type="predicted"/>
<dbReference type="EMBL" id="CP066776">
    <property type="protein sequence ID" value="QQL46366.1"/>
    <property type="molecule type" value="Genomic_DNA"/>
</dbReference>
<feature type="domain" description="Ice-binding protein C-terminal" evidence="1">
    <location>
        <begin position="96"/>
        <end position="119"/>
    </location>
</feature>
<dbReference type="NCBIfam" id="TIGR02595">
    <property type="entry name" value="PEP_CTERM"/>
    <property type="match status" value="1"/>
</dbReference>
<dbReference type="Pfam" id="PF07589">
    <property type="entry name" value="PEP-CTERM"/>
    <property type="match status" value="1"/>
</dbReference>
<keyword evidence="3" id="KW-1185">Reference proteome</keyword>
<name>A0A6B3LD06_9BACT</name>